<organism evidence="3 4">
    <name type="scientific">Rubellimicrobium rubrum</name>
    <dbReference type="NCBI Taxonomy" id="2585369"/>
    <lineage>
        <taxon>Bacteria</taxon>
        <taxon>Pseudomonadati</taxon>
        <taxon>Pseudomonadota</taxon>
        <taxon>Alphaproteobacteria</taxon>
        <taxon>Rhodobacterales</taxon>
        <taxon>Roseobacteraceae</taxon>
        <taxon>Rubellimicrobium</taxon>
    </lineage>
</organism>
<accession>A0A5C4N8E3</accession>
<keyword evidence="4" id="KW-1185">Reference proteome</keyword>
<evidence type="ECO:0000259" key="2">
    <source>
        <dbReference type="Pfam" id="PF08327"/>
    </source>
</evidence>
<feature type="domain" description="Activator of Hsp90 ATPase homologue 1/2-like C-terminal" evidence="2">
    <location>
        <begin position="35"/>
        <end position="74"/>
    </location>
</feature>
<comment type="caution">
    <text evidence="3">The sequence shown here is derived from an EMBL/GenBank/DDBJ whole genome shotgun (WGS) entry which is preliminary data.</text>
</comment>
<name>A0A5C4N8E3_9RHOB</name>
<dbReference type="AlphaFoldDB" id="A0A5C4N8E3"/>
<dbReference type="EMBL" id="VDFU01000001">
    <property type="protein sequence ID" value="TNC52930.1"/>
    <property type="molecule type" value="Genomic_DNA"/>
</dbReference>
<dbReference type="Pfam" id="PF08327">
    <property type="entry name" value="AHSA1"/>
    <property type="match status" value="1"/>
</dbReference>
<dbReference type="Gene3D" id="3.30.530.20">
    <property type="match status" value="1"/>
</dbReference>
<reference evidence="3 4" key="1">
    <citation type="submission" date="2019-06" db="EMBL/GenBank/DDBJ databases">
        <title>YIM 131921 draft genome.</title>
        <authorList>
            <person name="Jiang L."/>
        </authorList>
    </citation>
    <scope>NUCLEOTIDE SEQUENCE [LARGE SCALE GENOMIC DNA]</scope>
    <source>
        <strain evidence="3 4">YIM 131921</strain>
    </source>
</reference>
<evidence type="ECO:0000256" key="1">
    <source>
        <dbReference type="ARBA" id="ARBA00006817"/>
    </source>
</evidence>
<dbReference type="Proteomes" id="UP000305887">
    <property type="component" value="Unassembled WGS sequence"/>
</dbReference>
<sequence>MGHRRRPARPPCRVALMDTATLPDDRVLTITRWFRASPAQVYAAWTDPEALPRWFGPNGYSCEAHAKDLRVGGE</sequence>
<dbReference type="InterPro" id="IPR023393">
    <property type="entry name" value="START-like_dom_sf"/>
</dbReference>
<protein>
    <recommendedName>
        <fullName evidence="2">Activator of Hsp90 ATPase homologue 1/2-like C-terminal domain-containing protein</fullName>
    </recommendedName>
</protein>
<proteinExistence type="inferred from homology"/>
<gene>
    <name evidence="3" type="ORF">FHG66_01150</name>
</gene>
<dbReference type="InterPro" id="IPR013538">
    <property type="entry name" value="ASHA1/2-like_C"/>
</dbReference>
<dbReference type="OrthoDB" id="9805228at2"/>
<dbReference type="SUPFAM" id="SSF55961">
    <property type="entry name" value="Bet v1-like"/>
    <property type="match status" value="1"/>
</dbReference>
<comment type="similarity">
    <text evidence="1">Belongs to the AHA1 family.</text>
</comment>
<evidence type="ECO:0000313" key="3">
    <source>
        <dbReference type="EMBL" id="TNC52930.1"/>
    </source>
</evidence>
<evidence type="ECO:0000313" key="4">
    <source>
        <dbReference type="Proteomes" id="UP000305887"/>
    </source>
</evidence>